<name>A0AB34JZ07_PRYPA</name>
<evidence type="ECO:0000313" key="4">
    <source>
        <dbReference type="Proteomes" id="UP001515480"/>
    </source>
</evidence>
<evidence type="ECO:0000256" key="1">
    <source>
        <dbReference type="SAM" id="SignalP"/>
    </source>
</evidence>
<feature type="domain" description="G" evidence="2">
    <location>
        <begin position="81"/>
        <end position="200"/>
    </location>
</feature>
<keyword evidence="4" id="KW-1185">Reference proteome</keyword>
<dbReference type="AlphaFoldDB" id="A0AB34JZ07"/>
<dbReference type="EMBL" id="JBGBPQ010000003">
    <property type="protein sequence ID" value="KAL1526342.1"/>
    <property type="molecule type" value="Genomic_DNA"/>
</dbReference>
<feature type="chain" id="PRO_5044334162" description="G domain-containing protein" evidence="1">
    <location>
        <begin position="17"/>
        <end position="292"/>
    </location>
</feature>
<dbReference type="GO" id="GO:0005525">
    <property type="term" value="F:GTP binding"/>
    <property type="evidence" value="ECO:0007669"/>
    <property type="project" value="InterPro"/>
</dbReference>
<dbReference type="NCBIfam" id="TIGR00231">
    <property type="entry name" value="small_GTP"/>
    <property type="match status" value="1"/>
</dbReference>
<evidence type="ECO:0000259" key="2">
    <source>
        <dbReference type="Pfam" id="PF01926"/>
    </source>
</evidence>
<dbReference type="Proteomes" id="UP001515480">
    <property type="component" value="Unassembled WGS sequence"/>
</dbReference>
<feature type="signal peptide" evidence="1">
    <location>
        <begin position="1"/>
        <end position="16"/>
    </location>
</feature>
<dbReference type="InterPro" id="IPR027417">
    <property type="entry name" value="P-loop_NTPase"/>
</dbReference>
<dbReference type="PANTHER" id="PTHR11649:SF13">
    <property type="entry name" value="ENGB-TYPE G DOMAIN-CONTAINING PROTEIN"/>
    <property type="match status" value="1"/>
</dbReference>
<dbReference type="InterPro" id="IPR005225">
    <property type="entry name" value="Small_GTP-bd"/>
</dbReference>
<gene>
    <name evidence="3" type="ORF">AB1Y20_015056</name>
</gene>
<sequence>MLQPLLLSLFVPRTRAVHLAAPLERAIRRRAPLCSAVSSPAPREERDFLVRNDRNDVEVLSCSNSQMLAQGLLELGELPHVCVAGESNAGKSSLINHLLRKKNLARASSVAGKTRSVDMMRVNHKLVVTDLPGLPSRDHQVAEIWERVWEPLVFDYIRQCDPLRAMIYVHDIRWKVSPRVRTFVREVQDAGVPVLLVLSKDDRLANELKSDEVGDREAEHNKRVTFARRVRRAMGFDGIHVHYSTESALAQSRNGRRTVLRHIERAVQAENKHEVMELFQQMADRQDKTAFT</sequence>
<reference evidence="3 4" key="1">
    <citation type="journal article" date="2024" name="Science">
        <title>Giant polyketide synthase enzymes in the biosynthesis of giant marine polyether toxins.</title>
        <authorList>
            <person name="Fallon T.R."/>
            <person name="Shende V.V."/>
            <person name="Wierzbicki I.H."/>
            <person name="Pendleton A.L."/>
            <person name="Watervoot N.F."/>
            <person name="Auber R.P."/>
            <person name="Gonzalez D.J."/>
            <person name="Wisecaver J.H."/>
            <person name="Moore B.S."/>
        </authorList>
    </citation>
    <scope>NUCLEOTIDE SEQUENCE [LARGE SCALE GENOMIC DNA]</scope>
    <source>
        <strain evidence="3 4">12B1</strain>
    </source>
</reference>
<evidence type="ECO:0000313" key="3">
    <source>
        <dbReference type="EMBL" id="KAL1526342.1"/>
    </source>
</evidence>
<dbReference type="Gene3D" id="3.40.50.300">
    <property type="entry name" value="P-loop containing nucleotide triphosphate hydrolases"/>
    <property type="match status" value="1"/>
</dbReference>
<keyword evidence="1" id="KW-0732">Signal</keyword>
<proteinExistence type="predicted"/>
<comment type="caution">
    <text evidence="3">The sequence shown here is derived from an EMBL/GenBank/DDBJ whole genome shotgun (WGS) entry which is preliminary data.</text>
</comment>
<dbReference type="SUPFAM" id="SSF52540">
    <property type="entry name" value="P-loop containing nucleoside triphosphate hydrolases"/>
    <property type="match status" value="1"/>
</dbReference>
<accession>A0AB34JZ07</accession>
<dbReference type="InterPro" id="IPR006073">
    <property type="entry name" value="GTP-bd"/>
</dbReference>
<dbReference type="Pfam" id="PF01926">
    <property type="entry name" value="MMR_HSR1"/>
    <property type="match status" value="1"/>
</dbReference>
<protein>
    <recommendedName>
        <fullName evidence="2">G domain-containing protein</fullName>
    </recommendedName>
</protein>
<organism evidence="3 4">
    <name type="scientific">Prymnesium parvum</name>
    <name type="common">Toxic golden alga</name>
    <dbReference type="NCBI Taxonomy" id="97485"/>
    <lineage>
        <taxon>Eukaryota</taxon>
        <taxon>Haptista</taxon>
        <taxon>Haptophyta</taxon>
        <taxon>Prymnesiophyceae</taxon>
        <taxon>Prymnesiales</taxon>
        <taxon>Prymnesiaceae</taxon>
        <taxon>Prymnesium</taxon>
    </lineage>
</organism>
<dbReference type="PANTHER" id="PTHR11649">
    <property type="entry name" value="MSS1/TRME-RELATED GTP-BINDING PROTEIN"/>
    <property type="match status" value="1"/>
</dbReference>